<feature type="non-terminal residue" evidence="2">
    <location>
        <position position="378"/>
    </location>
</feature>
<proteinExistence type="predicted"/>
<dbReference type="PANTHER" id="PTHR35477:SF1">
    <property type="entry name" value="OS06G0728500 PROTEIN"/>
    <property type="match status" value="1"/>
</dbReference>
<comment type="caution">
    <text evidence="2">The sequence shown here is derived from an EMBL/GenBank/DDBJ whole genome shotgun (WGS) entry which is preliminary data.</text>
</comment>
<feature type="region of interest" description="Disordered" evidence="1">
    <location>
        <begin position="177"/>
        <end position="246"/>
    </location>
</feature>
<feature type="compositionally biased region" description="Basic and acidic residues" evidence="1">
    <location>
        <begin position="233"/>
        <end position="246"/>
    </location>
</feature>
<sequence>MTRSVCRCRKKMEANVCDINHLDADVLLPPRKRLLAGLKKQSSDVYSSTPSPPTVSSPPCDFDIRLNNLLKSHFGDSNRSYEEIAEASRLAALEAVKAAKAARAIAEEKAAKAAKAVAAAKSALELVATLSDEGTSRDKHLKRNKMKKHVPVQTLYNKNKGTDNCRTDEELARTLHRAINSSPRILKNSTSDSRNQKHKRLKRSSPSEKSKLQNGSTSLEGNRPSTSNGNGFTRERESDRHISDKDLVRVDLNTKFNKSDHTKMENGEASHSSKADYVNTDNKERESIISKEKVGDSVNDSCSIEKKKGRLKQKKLPLSICSFRDQASPKEDLKSKSSSSFDENMSKGTTSNNPIFPLERPMWKCQTFKAPTCVEPNK</sequence>
<organism evidence="2 3">
    <name type="scientific">Solanum commersonii</name>
    <name type="common">Commerson's wild potato</name>
    <name type="synonym">Commerson's nightshade</name>
    <dbReference type="NCBI Taxonomy" id="4109"/>
    <lineage>
        <taxon>Eukaryota</taxon>
        <taxon>Viridiplantae</taxon>
        <taxon>Streptophyta</taxon>
        <taxon>Embryophyta</taxon>
        <taxon>Tracheophyta</taxon>
        <taxon>Spermatophyta</taxon>
        <taxon>Magnoliopsida</taxon>
        <taxon>eudicotyledons</taxon>
        <taxon>Gunneridae</taxon>
        <taxon>Pentapetalae</taxon>
        <taxon>asterids</taxon>
        <taxon>lamiids</taxon>
        <taxon>Solanales</taxon>
        <taxon>Solanaceae</taxon>
        <taxon>Solanoideae</taxon>
        <taxon>Solaneae</taxon>
        <taxon>Solanum</taxon>
    </lineage>
</organism>
<feature type="region of interest" description="Disordered" evidence="1">
    <location>
        <begin position="327"/>
        <end position="356"/>
    </location>
</feature>
<dbReference type="PANTHER" id="PTHR35477">
    <property type="entry name" value="OS06G0728500 PROTEIN"/>
    <property type="match status" value="1"/>
</dbReference>
<gene>
    <name evidence="2" type="ORF">H5410_008385</name>
</gene>
<protein>
    <submittedName>
        <fullName evidence="2">Uncharacterized protein</fullName>
    </submittedName>
</protein>
<accession>A0A9J6AGM5</accession>
<feature type="compositionally biased region" description="Basic and acidic residues" evidence="1">
    <location>
        <begin position="258"/>
        <end position="274"/>
    </location>
</feature>
<feature type="compositionally biased region" description="Polar residues" evidence="1">
    <location>
        <begin position="179"/>
        <end position="193"/>
    </location>
</feature>
<keyword evidence="3" id="KW-1185">Reference proteome</keyword>
<evidence type="ECO:0000256" key="1">
    <source>
        <dbReference type="SAM" id="MobiDB-lite"/>
    </source>
</evidence>
<dbReference type="AlphaFoldDB" id="A0A9J6AGM5"/>
<evidence type="ECO:0000313" key="3">
    <source>
        <dbReference type="Proteomes" id="UP000824120"/>
    </source>
</evidence>
<name>A0A9J6AGM5_SOLCO</name>
<evidence type="ECO:0000313" key="2">
    <source>
        <dbReference type="EMBL" id="KAG5623167.1"/>
    </source>
</evidence>
<dbReference type="Proteomes" id="UP000824120">
    <property type="component" value="Chromosome 2"/>
</dbReference>
<feature type="region of interest" description="Disordered" evidence="1">
    <location>
        <begin position="258"/>
        <end position="288"/>
    </location>
</feature>
<feature type="compositionally biased region" description="Polar residues" evidence="1">
    <location>
        <begin position="336"/>
        <end position="354"/>
    </location>
</feature>
<feature type="compositionally biased region" description="Polar residues" evidence="1">
    <location>
        <begin position="212"/>
        <end position="231"/>
    </location>
</feature>
<dbReference type="OrthoDB" id="1910495at2759"/>
<reference evidence="2 3" key="1">
    <citation type="submission" date="2020-09" db="EMBL/GenBank/DDBJ databases">
        <title>De no assembly of potato wild relative species, Solanum commersonii.</title>
        <authorList>
            <person name="Cho K."/>
        </authorList>
    </citation>
    <scope>NUCLEOTIDE SEQUENCE [LARGE SCALE GENOMIC DNA]</scope>
    <source>
        <strain evidence="2">LZ3.2</strain>
        <tissue evidence="2">Leaf</tissue>
    </source>
</reference>
<dbReference type="EMBL" id="JACXVP010000002">
    <property type="protein sequence ID" value="KAG5623167.1"/>
    <property type="molecule type" value="Genomic_DNA"/>
</dbReference>